<keyword evidence="1" id="KW-0732">Signal</keyword>
<dbReference type="EMBL" id="SMKQ01000033">
    <property type="protein sequence ID" value="TDD49160.1"/>
    <property type="molecule type" value="Genomic_DNA"/>
</dbReference>
<reference evidence="2 3" key="1">
    <citation type="submission" date="2019-03" db="EMBL/GenBank/DDBJ databases">
        <title>Draft genome sequences of novel Actinobacteria.</title>
        <authorList>
            <person name="Sahin N."/>
            <person name="Ay H."/>
            <person name="Saygin H."/>
        </authorList>
    </citation>
    <scope>NUCLEOTIDE SEQUENCE [LARGE SCALE GENOMIC DNA]</scope>
    <source>
        <strain evidence="2 3">CH32</strain>
    </source>
</reference>
<dbReference type="Proteomes" id="UP000295302">
    <property type="component" value="Unassembled WGS sequence"/>
</dbReference>
<name>A0A4R4YW93_9ACTN</name>
<evidence type="ECO:0000313" key="3">
    <source>
        <dbReference type="Proteomes" id="UP000295302"/>
    </source>
</evidence>
<keyword evidence="3" id="KW-1185">Reference proteome</keyword>
<evidence type="ECO:0008006" key="4">
    <source>
        <dbReference type="Google" id="ProtNLM"/>
    </source>
</evidence>
<evidence type="ECO:0000256" key="1">
    <source>
        <dbReference type="SAM" id="SignalP"/>
    </source>
</evidence>
<comment type="caution">
    <text evidence="2">The sequence shown here is derived from an EMBL/GenBank/DDBJ whole genome shotgun (WGS) entry which is preliminary data.</text>
</comment>
<dbReference type="AlphaFoldDB" id="A0A4R4YW93"/>
<evidence type="ECO:0000313" key="2">
    <source>
        <dbReference type="EMBL" id="TDD49160.1"/>
    </source>
</evidence>
<proteinExistence type="predicted"/>
<dbReference type="RefSeq" id="WP_132612573.1">
    <property type="nucleotide sequence ID" value="NZ_SMKQ01000033.1"/>
</dbReference>
<feature type="signal peptide" evidence="1">
    <location>
        <begin position="1"/>
        <end position="25"/>
    </location>
</feature>
<protein>
    <recommendedName>
        <fullName evidence="4">Fasciclin domain-containing protein</fullName>
    </recommendedName>
</protein>
<organism evidence="2 3">
    <name type="scientific">Nonomuraea terrae</name>
    <dbReference type="NCBI Taxonomy" id="2530383"/>
    <lineage>
        <taxon>Bacteria</taxon>
        <taxon>Bacillati</taxon>
        <taxon>Actinomycetota</taxon>
        <taxon>Actinomycetes</taxon>
        <taxon>Streptosporangiales</taxon>
        <taxon>Streptosporangiaceae</taxon>
        <taxon>Nonomuraea</taxon>
    </lineage>
</organism>
<gene>
    <name evidence="2" type="ORF">E1286_14320</name>
</gene>
<accession>A0A4R4YW93</accession>
<feature type="chain" id="PRO_5020927850" description="Fasciclin domain-containing protein" evidence="1">
    <location>
        <begin position="26"/>
        <end position="89"/>
    </location>
</feature>
<dbReference type="OrthoDB" id="3542883at2"/>
<sequence>MIRRILAGAAIAAAALGFSASGALADGPNTYNSGQNILSQFGALNDVSVLNKVLNDSIKYVDLVSILDIQDVNANVLSNLHDVKASDRS</sequence>